<organism evidence="3 4">
    <name type="scientific">Clostridium senegalense</name>
    <dbReference type="NCBI Taxonomy" id="1465809"/>
    <lineage>
        <taxon>Bacteria</taxon>
        <taxon>Bacillati</taxon>
        <taxon>Bacillota</taxon>
        <taxon>Clostridia</taxon>
        <taxon>Eubacteriales</taxon>
        <taxon>Clostridiaceae</taxon>
        <taxon>Clostridium</taxon>
    </lineage>
</organism>
<evidence type="ECO:0000256" key="1">
    <source>
        <dbReference type="SAM" id="Phobius"/>
    </source>
</evidence>
<feature type="transmembrane region" description="Helical" evidence="1">
    <location>
        <begin position="16"/>
        <end position="35"/>
    </location>
</feature>
<feature type="transmembrane region" description="Helical" evidence="1">
    <location>
        <begin position="41"/>
        <end position="58"/>
    </location>
</feature>
<reference evidence="3 4" key="1">
    <citation type="submission" date="2020-02" db="EMBL/GenBank/DDBJ databases">
        <title>Genome assembly of a novel Clostridium senegalense strain.</title>
        <authorList>
            <person name="Gupta T.B."/>
            <person name="Jauregui R."/>
            <person name="Maclean P."/>
            <person name="Nawarathana A."/>
            <person name="Brightwell G."/>
        </authorList>
    </citation>
    <scope>NUCLEOTIDE SEQUENCE [LARGE SCALE GENOMIC DNA]</scope>
    <source>
        <strain evidence="3 4">AGRFS4</strain>
    </source>
</reference>
<protein>
    <submittedName>
        <fullName evidence="3">NERD domain-containing protein</fullName>
    </submittedName>
</protein>
<accession>A0A6M0H6A5</accession>
<dbReference type="PROSITE" id="PS50965">
    <property type="entry name" value="NERD"/>
    <property type="match status" value="1"/>
</dbReference>
<keyword evidence="1" id="KW-1133">Transmembrane helix</keyword>
<evidence type="ECO:0000313" key="3">
    <source>
        <dbReference type="EMBL" id="NEU06159.1"/>
    </source>
</evidence>
<proteinExistence type="predicted"/>
<evidence type="ECO:0000313" key="4">
    <source>
        <dbReference type="Proteomes" id="UP000481872"/>
    </source>
</evidence>
<comment type="caution">
    <text evidence="3">The sequence shown here is derived from an EMBL/GenBank/DDBJ whole genome shotgun (WGS) entry which is preliminary data.</text>
</comment>
<feature type="domain" description="NERD" evidence="2">
    <location>
        <begin position="66"/>
        <end position="186"/>
    </location>
</feature>
<dbReference type="Proteomes" id="UP000481872">
    <property type="component" value="Unassembled WGS sequence"/>
</dbReference>
<name>A0A6M0H6A5_9CLOT</name>
<dbReference type="InterPro" id="IPR011528">
    <property type="entry name" value="NERD"/>
</dbReference>
<gene>
    <name evidence="3" type="ORF">G3M99_15135</name>
</gene>
<keyword evidence="1" id="KW-0472">Membrane</keyword>
<evidence type="ECO:0000259" key="2">
    <source>
        <dbReference type="PROSITE" id="PS50965"/>
    </source>
</evidence>
<dbReference type="Pfam" id="PF08378">
    <property type="entry name" value="NERD"/>
    <property type="match status" value="1"/>
</dbReference>
<sequence length="238" mass="27478">MATILKKKNRLKRHRLIHYFNILFNIIFIYLFLYLGTNIHFLLYLLIFPSTFFIYILNKKIKKLNSGIKGEDTTLQVLKKLKSSYTVLSDLKIKSDHNSAQIDTIVIGKNGVFIIETKNIFGFICGNGNDKTISISNKYYSNGKTNFKMYNPCRQVKTHIKKINKILKNLNVDCNVDGIIYFTNPNANVIFKSTPLKIFLHKTSGGYDMLNYISNSNKGKNLTKKEQSLVINVLKKYL</sequence>
<dbReference type="EMBL" id="JAAGPU010000035">
    <property type="protein sequence ID" value="NEU06159.1"/>
    <property type="molecule type" value="Genomic_DNA"/>
</dbReference>
<keyword evidence="4" id="KW-1185">Reference proteome</keyword>
<dbReference type="AlphaFoldDB" id="A0A6M0H6A5"/>
<dbReference type="RefSeq" id="WP_199870705.1">
    <property type="nucleotide sequence ID" value="NZ_JAAGPU010000035.1"/>
</dbReference>
<keyword evidence="1" id="KW-0812">Transmembrane</keyword>